<comment type="caution">
    <text evidence="1">The sequence shown here is derived from an EMBL/GenBank/DDBJ whole genome shotgun (WGS) entry which is preliminary data.</text>
</comment>
<dbReference type="EMBL" id="JAAMPU010000062">
    <property type="protein sequence ID" value="NMH26448.1"/>
    <property type="molecule type" value="Genomic_DNA"/>
</dbReference>
<sequence length="59" mass="6689">MKIIRLKDDSGYDQVIDIDKIVSVKGKNNTAYIMTVNGEIKTKISLDEVVKLIKSYETI</sequence>
<keyword evidence="2" id="KW-1185">Reference proteome</keyword>
<proteinExistence type="predicted"/>
<evidence type="ECO:0000313" key="1">
    <source>
        <dbReference type="EMBL" id="NMH26448.1"/>
    </source>
</evidence>
<dbReference type="AlphaFoldDB" id="A0A972FIM3"/>
<accession>A0A972FIM3</accession>
<dbReference type="Proteomes" id="UP000712080">
    <property type="component" value="Unassembled WGS sequence"/>
</dbReference>
<evidence type="ECO:0000313" key="2">
    <source>
        <dbReference type="Proteomes" id="UP000712080"/>
    </source>
</evidence>
<dbReference type="RefSeq" id="WP_169525291.1">
    <property type="nucleotide sequence ID" value="NZ_JAAMPU010000062.1"/>
</dbReference>
<reference evidence="1" key="1">
    <citation type="submission" date="2020-02" db="EMBL/GenBank/DDBJ databases">
        <title>Flavobacterium sp. genome.</title>
        <authorList>
            <person name="Jung H.S."/>
            <person name="Baek J.H."/>
            <person name="Jeon C.O."/>
        </authorList>
    </citation>
    <scope>NUCLEOTIDE SEQUENCE</scope>
    <source>
        <strain evidence="1">SE-s28</strain>
    </source>
</reference>
<protein>
    <submittedName>
        <fullName evidence="1">Uncharacterized protein</fullName>
    </submittedName>
</protein>
<name>A0A972FIM3_9FLAO</name>
<organism evidence="1 2">
    <name type="scientific">Flavobacterium silvaticum</name>
    <dbReference type="NCBI Taxonomy" id="1852020"/>
    <lineage>
        <taxon>Bacteria</taxon>
        <taxon>Pseudomonadati</taxon>
        <taxon>Bacteroidota</taxon>
        <taxon>Flavobacteriia</taxon>
        <taxon>Flavobacteriales</taxon>
        <taxon>Flavobacteriaceae</taxon>
        <taxon>Flavobacterium</taxon>
    </lineage>
</organism>
<gene>
    <name evidence="1" type="ORF">G6047_00225</name>
</gene>